<evidence type="ECO:0000259" key="5">
    <source>
        <dbReference type="SMART" id="SM00644"/>
    </source>
</evidence>
<dbReference type="Gene3D" id="3.40.80.10">
    <property type="entry name" value="Peptidoglycan recognition protein-like"/>
    <property type="match status" value="1"/>
</dbReference>
<dbReference type="CDD" id="cd06583">
    <property type="entry name" value="PGRP"/>
    <property type="match status" value="1"/>
</dbReference>
<keyword evidence="6" id="KW-0614">Plasmid</keyword>
<geneLocation type="plasmid" evidence="6 7">
    <name>pERA53</name>
</geneLocation>
<feature type="domain" description="N-acetylmuramoyl-L-alanine amidase" evidence="5">
    <location>
        <begin position="17"/>
        <end position="198"/>
    </location>
</feature>
<evidence type="ECO:0000256" key="2">
    <source>
        <dbReference type="ARBA" id="ARBA00011901"/>
    </source>
</evidence>
<evidence type="ECO:0000313" key="7">
    <source>
        <dbReference type="Proteomes" id="UP000677515"/>
    </source>
</evidence>
<keyword evidence="3" id="KW-0378">Hydrolase</keyword>
<dbReference type="Proteomes" id="UP000677515">
    <property type="component" value="Plasmid pERA53"/>
</dbReference>
<proteinExistence type="predicted"/>
<dbReference type="Pfam" id="PF01510">
    <property type="entry name" value="Amidase_2"/>
    <property type="match status" value="1"/>
</dbReference>
<accession>A0ABN6DSY2</accession>
<reference evidence="6 7" key="1">
    <citation type="submission" date="2021-01" db="EMBL/GenBank/DDBJ databases">
        <title>Complete genome sequence of Erwinia rhapontici MAFF 311153.</title>
        <authorList>
            <person name="Morohoshi T."/>
            <person name="Someya N."/>
        </authorList>
    </citation>
    <scope>NUCLEOTIDE SEQUENCE [LARGE SCALE GENOMIC DNA]</scope>
    <source>
        <strain evidence="6 7">MAFF 311153</strain>
        <plasmid evidence="6 7">pERA53</plasmid>
    </source>
</reference>
<dbReference type="InterPro" id="IPR002502">
    <property type="entry name" value="Amidase_domain"/>
</dbReference>
<dbReference type="SMART" id="SM00644">
    <property type="entry name" value="Ami_2"/>
    <property type="match status" value="1"/>
</dbReference>
<gene>
    <name evidence="6" type="ORF">ERHA53_46360</name>
</gene>
<dbReference type="InterPro" id="IPR036505">
    <property type="entry name" value="Amidase/PGRP_sf"/>
</dbReference>
<sequence>MLFVDKNGLVDATRISVKRFRTIERGDMDKVNGIVVHQTYSKTADSTFNSYQNKDATGAHFLIDKEGVIYQTASLYKMTWHVGLIQSKCYLSKKCEETDLKTMTSLERTPRSYKKISDIEKEKSFPNRFPANTDSIGIEIVGMAYKVDGHKEDVYEEVNDKQNSSLKWLVAELIETLSVSRAEIYRHPEIARKNSTEASTAIW</sequence>
<keyword evidence="4" id="KW-0961">Cell wall biogenesis/degradation</keyword>
<dbReference type="PANTHER" id="PTHR30417:SF1">
    <property type="entry name" value="N-ACETYLMURAMOYL-L-ALANINE AMIDASE AMID"/>
    <property type="match status" value="1"/>
</dbReference>
<organism evidence="6 7">
    <name type="scientific">Erwinia rhapontici</name>
    <name type="common">Pectobacterium rhapontici</name>
    <dbReference type="NCBI Taxonomy" id="55212"/>
    <lineage>
        <taxon>Bacteria</taxon>
        <taxon>Pseudomonadati</taxon>
        <taxon>Pseudomonadota</taxon>
        <taxon>Gammaproteobacteria</taxon>
        <taxon>Enterobacterales</taxon>
        <taxon>Erwiniaceae</taxon>
        <taxon>Erwinia</taxon>
    </lineage>
</organism>
<dbReference type="EMBL" id="AP024330">
    <property type="protein sequence ID" value="BCQ37293.1"/>
    <property type="molecule type" value="Genomic_DNA"/>
</dbReference>
<dbReference type="RefSeq" id="WP_212814652.1">
    <property type="nucleotide sequence ID" value="NZ_AP024330.1"/>
</dbReference>
<dbReference type="SUPFAM" id="SSF55846">
    <property type="entry name" value="N-acetylmuramoyl-L-alanine amidase-like"/>
    <property type="match status" value="1"/>
</dbReference>
<protein>
    <recommendedName>
        <fullName evidence="2">N-acetylmuramoyl-L-alanine amidase</fullName>
        <ecNumber evidence="2">3.5.1.28</ecNumber>
    </recommendedName>
</protein>
<dbReference type="InterPro" id="IPR051206">
    <property type="entry name" value="NAMLAA_amidase_2"/>
</dbReference>
<name>A0ABN6DSY2_ERWRD</name>
<dbReference type="EC" id="3.5.1.28" evidence="2"/>
<keyword evidence="7" id="KW-1185">Reference proteome</keyword>
<evidence type="ECO:0000256" key="4">
    <source>
        <dbReference type="ARBA" id="ARBA00023316"/>
    </source>
</evidence>
<dbReference type="PANTHER" id="PTHR30417">
    <property type="entry name" value="N-ACETYLMURAMOYL-L-ALANINE AMIDASE AMID"/>
    <property type="match status" value="1"/>
</dbReference>
<comment type="catalytic activity">
    <reaction evidence="1">
        <text>Hydrolyzes the link between N-acetylmuramoyl residues and L-amino acid residues in certain cell-wall glycopeptides.</text>
        <dbReference type="EC" id="3.5.1.28"/>
    </reaction>
</comment>
<evidence type="ECO:0000313" key="6">
    <source>
        <dbReference type="EMBL" id="BCQ37293.1"/>
    </source>
</evidence>
<evidence type="ECO:0000256" key="3">
    <source>
        <dbReference type="ARBA" id="ARBA00022801"/>
    </source>
</evidence>
<evidence type="ECO:0000256" key="1">
    <source>
        <dbReference type="ARBA" id="ARBA00001561"/>
    </source>
</evidence>